<dbReference type="SUPFAM" id="SSF52413">
    <property type="entry name" value="UDP-glucose/GDP-mannose dehydrogenase C-terminal domain"/>
    <property type="match status" value="1"/>
</dbReference>
<dbReference type="SMART" id="SM00984">
    <property type="entry name" value="UDPG_MGDP_dh_C"/>
    <property type="match status" value="1"/>
</dbReference>
<evidence type="ECO:0000256" key="5">
    <source>
        <dbReference type="PIRNR" id="PIRNR000124"/>
    </source>
</evidence>
<dbReference type="InterPro" id="IPR014027">
    <property type="entry name" value="UDP-Glc/GDP-Man_DH_C"/>
</dbReference>
<evidence type="ECO:0000256" key="3">
    <source>
        <dbReference type="ARBA" id="ARBA00023002"/>
    </source>
</evidence>
<dbReference type="Pfam" id="PF00984">
    <property type="entry name" value="UDPG_MGDP_dh"/>
    <property type="match status" value="1"/>
</dbReference>
<dbReference type="PIRSF" id="PIRSF500136">
    <property type="entry name" value="UDP_ManNAc_DH"/>
    <property type="match status" value="1"/>
</dbReference>
<dbReference type="NCBIfam" id="TIGR03026">
    <property type="entry name" value="NDP-sugDHase"/>
    <property type="match status" value="1"/>
</dbReference>
<dbReference type="InterPro" id="IPR001732">
    <property type="entry name" value="UDP-Glc/GDP-Man_DH_N"/>
</dbReference>
<dbReference type="SUPFAM" id="SSF48179">
    <property type="entry name" value="6-phosphogluconate dehydrogenase C-terminal domain-like"/>
    <property type="match status" value="1"/>
</dbReference>
<dbReference type="PANTHER" id="PTHR43750">
    <property type="entry name" value="UDP-GLUCOSE 6-DEHYDROGENASE TUAD"/>
    <property type="match status" value="1"/>
</dbReference>
<accession>A0A345ZQ46</accession>
<dbReference type="Gene3D" id="3.40.50.720">
    <property type="entry name" value="NAD(P)-binding Rossmann-like Domain"/>
    <property type="match status" value="2"/>
</dbReference>
<keyword evidence="4" id="KW-0520">NAD</keyword>
<feature type="domain" description="UDP-glucose/GDP-mannose dehydrogenase C-terminal" evidence="6">
    <location>
        <begin position="308"/>
        <end position="406"/>
    </location>
</feature>
<evidence type="ECO:0000313" key="7">
    <source>
        <dbReference type="EMBL" id="AXK79043.1"/>
    </source>
</evidence>
<dbReference type="Pfam" id="PF03720">
    <property type="entry name" value="UDPG_MGDP_dh_C"/>
    <property type="match status" value="1"/>
</dbReference>
<proteinExistence type="inferred from homology"/>
<dbReference type="KEGG" id="ptaw:DW352_00015"/>
<reference evidence="7 8" key="1">
    <citation type="submission" date="2018-07" db="EMBL/GenBank/DDBJ databases">
        <authorList>
            <person name="Quirk P.G."/>
            <person name="Krulwich T.A."/>
        </authorList>
    </citation>
    <scope>NUCLEOTIDE SEQUENCE [LARGE SCALE GENOMIC DNA]</scope>
    <source>
        <strain evidence="7 8">CC-BB4</strain>
    </source>
</reference>
<dbReference type="InterPro" id="IPR036220">
    <property type="entry name" value="UDP-Glc/GDP-Man_DH_C_sf"/>
</dbReference>
<dbReference type="PANTHER" id="PTHR43750:SF3">
    <property type="entry name" value="UDP-GLUCOSE 6-DEHYDROGENASE TUAD"/>
    <property type="match status" value="1"/>
</dbReference>
<dbReference type="Proteomes" id="UP000254889">
    <property type="component" value="Chromosome"/>
</dbReference>
<dbReference type="GO" id="GO:0051287">
    <property type="term" value="F:NAD binding"/>
    <property type="evidence" value="ECO:0007669"/>
    <property type="project" value="InterPro"/>
</dbReference>
<dbReference type="Pfam" id="PF03721">
    <property type="entry name" value="UDPG_MGDP_dh_N"/>
    <property type="match status" value="1"/>
</dbReference>
<dbReference type="GO" id="GO:0000271">
    <property type="term" value="P:polysaccharide biosynthetic process"/>
    <property type="evidence" value="ECO:0007669"/>
    <property type="project" value="InterPro"/>
</dbReference>
<evidence type="ECO:0000256" key="1">
    <source>
        <dbReference type="ARBA" id="ARBA00006601"/>
    </source>
</evidence>
<keyword evidence="8" id="KW-1185">Reference proteome</keyword>
<comment type="similarity">
    <text evidence="1 5">Belongs to the UDP-glucose/GDP-mannose dehydrogenase family.</text>
</comment>
<protein>
    <recommendedName>
        <fullName evidence="2">UDP-glucose 6-dehydrogenase</fullName>
    </recommendedName>
</protein>
<dbReference type="InterPro" id="IPR008927">
    <property type="entry name" value="6-PGluconate_DH-like_C_sf"/>
</dbReference>
<gene>
    <name evidence="7" type="ORF">DW352_00015</name>
</gene>
<evidence type="ECO:0000313" key="8">
    <source>
        <dbReference type="Proteomes" id="UP000254889"/>
    </source>
</evidence>
<organism evidence="7 8">
    <name type="scientific">Pseudolabrys taiwanensis</name>
    <dbReference type="NCBI Taxonomy" id="331696"/>
    <lineage>
        <taxon>Bacteria</taxon>
        <taxon>Pseudomonadati</taxon>
        <taxon>Pseudomonadota</taxon>
        <taxon>Alphaproteobacteria</taxon>
        <taxon>Hyphomicrobiales</taxon>
        <taxon>Xanthobacteraceae</taxon>
        <taxon>Pseudolabrys</taxon>
    </lineage>
</organism>
<dbReference type="InterPro" id="IPR036291">
    <property type="entry name" value="NAD(P)-bd_dom_sf"/>
</dbReference>
<dbReference type="SUPFAM" id="SSF51735">
    <property type="entry name" value="NAD(P)-binding Rossmann-fold domains"/>
    <property type="match status" value="1"/>
</dbReference>
<keyword evidence="3" id="KW-0560">Oxidoreductase</keyword>
<dbReference type="EMBL" id="CP031417">
    <property type="protein sequence ID" value="AXK79043.1"/>
    <property type="molecule type" value="Genomic_DNA"/>
</dbReference>
<evidence type="ECO:0000256" key="2">
    <source>
        <dbReference type="ARBA" id="ARBA00015132"/>
    </source>
</evidence>
<dbReference type="GO" id="GO:0016628">
    <property type="term" value="F:oxidoreductase activity, acting on the CH-CH group of donors, NAD or NADP as acceptor"/>
    <property type="evidence" value="ECO:0007669"/>
    <property type="project" value="InterPro"/>
</dbReference>
<evidence type="ECO:0000259" key="6">
    <source>
        <dbReference type="SMART" id="SM00984"/>
    </source>
</evidence>
<sequence>MALPKIGYAGMTHLGLCSAIGASSKGFDTLGFDTDPALVARIDAGKLPVVEPDLDDLLRDNRVRMSFSADPKALLGCDVVYVAPDVPTDDTGGSDLSGLDGLLALVLANTRPDAVVVVLSQVPPGFTAARQRSGRLLYYQVETLVFGRAVERTTKPERFIVGAPDPSEPLPLAMQQYLEAYGCPILPMRFESAELTKISINCCLVASVTVANTLAELCERIGADWSEIAPALKLDRRIGAYSYLSPGLGLAGGNLERDLATVVRFSEEYGTEASVIRAFIGNSAHRKDWALRTMHEAVLNKVPQATIGVLGLAYKENTHSVKNSPSLALIRYLGPWALKVYDPVVPASAALHPNASGAASALDAAEGVDVLAIMTPWPEFKLLSCDDLAATMRGRTVLDPYRVLNPAAARRAGLDYRTLGVA</sequence>
<name>A0A345ZQ46_9HYPH</name>
<evidence type="ECO:0000256" key="4">
    <source>
        <dbReference type="ARBA" id="ARBA00023027"/>
    </source>
</evidence>
<dbReference type="PIRSF" id="PIRSF000124">
    <property type="entry name" value="UDPglc_GDPman_dh"/>
    <property type="match status" value="1"/>
</dbReference>
<dbReference type="InterPro" id="IPR014026">
    <property type="entry name" value="UDP-Glc/GDP-Man_DH_dimer"/>
</dbReference>
<dbReference type="InterPro" id="IPR028359">
    <property type="entry name" value="UDP_ManNAc/GlcNAc_DH"/>
</dbReference>
<dbReference type="InterPro" id="IPR017476">
    <property type="entry name" value="UDP-Glc/GDP-Man"/>
</dbReference>
<dbReference type="GO" id="GO:0016616">
    <property type="term" value="F:oxidoreductase activity, acting on the CH-OH group of donors, NAD or NADP as acceptor"/>
    <property type="evidence" value="ECO:0007669"/>
    <property type="project" value="InterPro"/>
</dbReference>
<dbReference type="AlphaFoldDB" id="A0A345ZQ46"/>
<dbReference type="OrthoDB" id="7828641at2"/>
<dbReference type="Gene3D" id="1.20.5.100">
    <property type="entry name" value="Cytochrome c1, transmembrane anchor, C-terminal"/>
    <property type="match status" value="1"/>
</dbReference>